<feature type="transmembrane region" description="Helical" evidence="1">
    <location>
        <begin position="56"/>
        <end position="74"/>
    </location>
</feature>
<evidence type="ECO:0000313" key="3">
    <source>
        <dbReference type="WBParaSite" id="L893_g10986.t1"/>
    </source>
</evidence>
<dbReference type="WBParaSite" id="L893_g10986.t1">
    <property type="protein sequence ID" value="L893_g10986.t1"/>
    <property type="gene ID" value="L893_g10986"/>
</dbReference>
<feature type="transmembrane region" description="Helical" evidence="1">
    <location>
        <begin position="148"/>
        <end position="171"/>
    </location>
</feature>
<proteinExistence type="predicted"/>
<keyword evidence="1" id="KW-0812">Transmembrane</keyword>
<organism evidence="2 3">
    <name type="scientific">Steinernema glaseri</name>
    <dbReference type="NCBI Taxonomy" id="37863"/>
    <lineage>
        <taxon>Eukaryota</taxon>
        <taxon>Metazoa</taxon>
        <taxon>Ecdysozoa</taxon>
        <taxon>Nematoda</taxon>
        <taxon>Chromadorea</taxon>
        <taxon>Rhabditida</taxon>
        <taxon>Tylenchina</taxon>
        <taxon>Panagrolaimomorpha</taxon>
        <taxon>Strongyloidoidea</taxon>
        <taxon>Steinernematidae</taxon>
        <taxon>Steinernema</taxon>
    </lineage>
</organism>
<dbReference type="InterPro" id="IPR019428">
    <property type="entry name" value="7TM_GPCR_serpentine_rcpt_Str"/>
</dbReference>
<dbReference type="SUPFAM" id="SSF81321">
    <property type="entry name" value="Family A G protein-coupled receptor-like"/>
    <property type="match status" value="1"/>
</dbReference>
<feature type="transmembrane region" description="Helical" evidence="1">
    <location>
        <begin position="211"/>
        <end position="233"/>
    </location>
</feature>
<dbReference type="PANTHER" id="PTHR22943">
    <property type="entry name" value="7-TRANSMEMBRANE DOMAIN RECEPTOR C.ELEGANS"/>
    <property type="match status" value="1"/>
</dbReference>
<keyword evidence="2" id="KW-1185">Reference proteome</keyword>
<dbReference type="AlphaFoldDB" id="A0A1I7XYR7"/>
<feature type="transmembrane region" description="Helical" evidence="1">
    <location>
        <begin position="109"/>
        <end position="136"/>
    </location>
</feature>
<sequence>MLISDYVDGSRDVYRIDGSYLLLRHINGVLACASAFFLNVLIIVSIKRLNASSLRHFRGLLVAVSVLDIFYAFASGITSMGFEYYNEGFLIVVTGICTWGPSELSRFAYIFYIVTFNAFFILQPVLFICRYITICLPKKVSVLKKPSVIVGGLSSAVAFCVVEVYLCASTYSLTSEHPRFEAAETGEEIFVDAQFLTSAGADSLVLAVQSALLNVLVLTSIGSMAYCSARIFVFLKRNASSFSERTRLGQRRLTVALILQTIVPILTGVVPLYVGFYMFFNQVALKHILWYTVLLHVWQPTISALITIAFVTPVRTAIRRLGCTPSRTFTSEF</sequence>
<feature type="transmembrane region" description="Helical" evidence="1">
    <location>
        <begin position="20"/>
        <end position="44"/>
    </location>
</feature>
<evidence type="ECO:0000313" key="2">
    <source>
        <dbReference type="Proteomes" id="UP000095287"/>
    </source>
</evidence>
<dbReference type="Proteomes" id="UP000095287">
    <property type="component" value="Unplaced"/>
</dbReference>
<reference evidence="3" key="1">
    <citation type="submission" date="2016-11" db="UniProtKB">
        <authorList>
            <consortium name="WormBaseParasite"/>
        </authorList>
    </citation>
    <scope>IDENTIFICATION</scope>
</reference>
<feature type="transmembrane region" description="Helical" evidence="1">
    <location>
        <begin position="253"/>
        <end position="276"/>
    </location>
</feature>
<dbReference type="Pfam" id="PF10326">
    <property type="entry name" value="7TM_GPCR_Str"/>
    <property type="match status" value="1"/>
</dbReference>
<protein>
    <submittedName>
        <fullName evidence="3">G protein-coupled receptor</fullName>
    </submittedName>
</protein>
<evidence type="ECO:0000256" key="1">
    <source>
        <dbReference type="SAM" id="Phobius"/>
    </source>
</evidence>
<name>A0A1I7XYR7_9BILA</name>
<feature type="transmembrane region" description="Helical" evidence="1">
    <location>
        <begin position="288"/>
        <end position="311"/>
    </location>
</feature>
<accession>A0A1I7XYR7</accession>
<dbReference type="PANTHER" id="PTHR22943:SF248">
    <property type="entry name" value="SEVEN TM RECEPTOR"/>
    <property type="match status" value="1"/>
</dbReference>
<keyword evidence="1" id="KW-0472">Membrane</keyword>
<keyword evidence="1" id="KW-1133">Transmembrane helix</keyword>